<dbReference type="NCBIfam" id="NF008051">
    <property type="entry name" value="PRK10785.1"/>
    <property type="match status" value="1"/>
</dbReference>
<evidence type="ECO:0000256" key="4">
    <source>
        <dbReference type="PIRSR" id="PIRSR036918-51"/>
    </source>
</evidence>
<dbReference type="RefSeq" id="WP_143692733.1">
    <property type="nucleotide sequence ID" value="NZ_AP019798.1"/>
</dbReference>
<keyword evidence="1" id="KW-0378">Hydrolase</keyword>
<dbReference type="SUPFAM" id="SSF51445">
    <property type="entry name" value="(Trans)glycosidases"/>
    <property type="match status" value="1"/>
</dbReference>
<dbReference type="GO" id="GO:0004558">
    <property type="term" value="F:alpha-1,4-glucosidase activity"/>
    <property type="evidence" value="ECO:0007669"/>
    <property type="project" value="InterPro"/>
</dbReference>
<dbReference type="EMBL" id="AP019798">
    <property type="protein sequence ID" value="BBL89345.1"/>
    <property type="molecule type" value="Genomic_DNA"/>
</dbReference>
<dbReference type="InterPro" id="IPR013783">
    <property type="entry name" value="Ig-like_fold"/>
</dbReference>
<evidence type="ECO:0000259" key="5">
    <source>
        <dbReference type="SMART" id="SM00642"/>
    </source>
</evidence>
<dbReference type="InterPro" id="IPR013780">
    <property type="entry name" value="Glyco_hydro_b"/>
</dbReference>
<dbReference type="InterPro" id="IPR006047">
    <property type="entry name" value="GH13_cat_dom"/>
</dbReference>
<feature type="active site" description="Proton donor" evidence="3">
    <location>
        <position position="371"/>
    </location>
</feature>
<evidence type="ECO:0000256" key="1">
    <source>
        <dbReference type="ARBA" id="ARBA00022801"/>
    </source>
</evidence>
<dbReference type="Pfam" id="PF02903">
    <property type="entry name" value="Alpha-amylase_N"/>
    <property type="match status" value="1"/>
</dbReference>
<name>A0A510I6I9_9VIBR</name>
<dbReference type="Gene3D" id="2.60.40.1180">
    <property type="entry name" value="Golgi alpha-mannosidase II"/>
    <property type="match status" value="1"/>
</dbReference>
<feature type="active site" description="Nucleophile" evidence="3">
    <location>
        <position position="334"/>
    </location>
</feature>
<evidence type="ECO:0000313" key="7">
    <source>
        <dbReference type="Proteomes" id="UP000315115"/>
    </source>
</evidence>
<dbReference type="Pfam" id="PF22026">
    <property type="entry name" value="Alpha-amylase_C_2"/>
    <property type="match status" value="1"/>
</dbReference>
<dbReference type="PIRSF" id="PIRSF036918">
    <property type="entry name" value="Maltodextrin_glucosidase"/>
    <property type="match status" value="1"/>
</dbReference>
<dbReference type="Pfam" id="PF00128">
    <property type="entry name" value="Alpha-amylase"/>
    <property type="match status" value="1"/>
</dbReference>
<dbReference type="InterPro" id="IPR017069">
    <property type="entry name" value="MalZ"/>
</dbReference>
<dbReference type="Proteomes" id="UP000315115">
    <property type="component" value="Chromosome 1"/>
</dbReference>
<feature type="site" description="Transition state stabilizer" evidence="4">
    <location>
        <position position="446"/>
    </location>
</feature>
<dbReference type="Gene3D" id="2.60.40.10">
    <property type="entry name" value="Immunoglobulins"/>
    <property type="match status" value="1"/>
</dbReference>
<dbReference type="GO" id="GO:0005975">
    <property type="term" value="P:carbohydrate metabolic process"/>
    <property type="evidence" value="ECO:0007669"/>
    <property type="project" value="InterPro"/>
</dbReference>
<dbReference type="SUPFAM" id="SSF51011">
    <property type="entry name" value="Glycosyl hydrolase domain"/>
    <property type="match status" value="1"/>
</dbReference>
<evidence type="ECO:0000256" key="2">
    <source>
        <dbReference type="ARBA" id="ARBA00023295"/>
    </source>
</evidence>
<dbReference type="Gene3D" id="3.20.20.80">
    <property type="entry name" value="Glycosidases"/>
    <property type="match status" value="1"/>
</dbReference>
<protein>
    <submittedName>
        <fullName evidence="6">Alpha-glycosidase</fullName>
    </submittedName>
</protein>
<dbReference type="InterPro" id="IPR014756">
    <property type="entry name" value="Ig_E-set"/>
</dbReference>
<dbReference type="PANTHER" id="PTHR10357">
    <property type="entry name" value="ALPHA-AMYLASE FAMILY MEMBER"/>
    <property type="match status" value="1"/>
</dbReference>
<dbReference type="GO" id="GO:0005737">
    <property type="term" value="C:cytoplasm"/>
    <property type="evidence" value="ECO:0007669"/>
    <property type="project" value="InterPro"/>
</dbReference>
<accession>A0A510I6I9</accession>
<evidence type="ECO:0000313" key="6">
    <source>
        <dbReference type="EMBL" id="BBL89345.1"/>
    </source>
</evidence>
<dbReference type="SMART" id="SM00642">
    <property type="entry name" value="Aamy"/>
    <property type="match status" value="1"/>
</dbReference>
<dbReference type="SUPFAM" id="SSF81296">
    <property type="entry name" value="E set domains"/>
    <property type="match status" value="1"/>
</dbReference>
<dbReference type="InterPro" id="IPR017853">
    <property type="entry name" value="GH"/>
</dbReference>
<dbReference type="AlphaFoldDB" id="A0A510I6I9"/>
<dbReference type="InterPro" id="IPR054174">
    <property type="entry name" value="Alpha-amylase-like_C"/>
</dbReference>
<dbReference type="CDD" id="cd02857">
    <property type="entry name" value="E_set_CDase_PDE_N"/>
    <property type="match status" value="1"/>
</dbReference>
<reference evidence="7" key="1">
    <citation type="submission" date="2019-07" db="EMBL/GenBank/DDBJ databases">
        <title>Complete Genome Sequences of Vibrion rotiferianus strain AM7.</title>
        <authorList>
            <person name="Miyazaki K."/>
            <person name="Wiseschart A."/>
            <person name="Pootanakit K."/>
            <person name="Ishimori K."/>
            <person name="Kitahara K."/>
        </authorList>
    </citation>
    <scope>NUCLEOTIDE SEQUENCE [LARGE SCALE GENOMIC DNA]</scope>
    <source>
        <strain evidence="7">AM7</strain>
    </source>
</reference>
<gene>
    <name evidence="6" type="ORF">VroAM7_19980</name>
</gene>
<feature type="domain" description="Glycosyl hydrolase family 13 catalytic" evidence="5">
    <location>
        <begin position="126"/>
        <end position="518"/>
    </location>
</feature>
<dbReference type="CDD" id="cd11338">
    <property type="entry name" value="AmyAc_CMD"/>
    <property type="match status" value="1"/>
</dbReference>
<keyword evidence="2 6" id="KW-0326">Glycosidase</keyword>
<dbReference type="PANTHER" id="PTHR10357:SF210">
    <property type="entry name" value="MALTODEXTRIN GLUCOSIDASE"/>
    <property type="match status" value="1"/>
</dbReference>
<evidence type="ECO:0000256" key="3">
    <source>
        <dbReference type="PIRSR" id="PIRSR036918-50"/>
    </source>
</evidence>
<organism evidence="6 7">
    <name type="scientific">Vibrio rotiferianus</name>
    <dbReference type="NCBI Taxonomy" id="190895"/>
    <lineage>
        <taxon>Bacteria</taxon>
        <taxon>Pseudomonadati</taxon>
        <taxon>Pseudomonadota</taxon>
        <taxon>Gammaproteobacteria</taxon>
        <taxon>Vibrionales</taxon>
        <taxon>Vibrionaceae</taxon>
        <taxon>Vibrio</taxon>
    </lineage>
</organism>
<proteinExistence type="predicted"/>
<sequence>MTLPFIFHSQTEDGLVFDGERLTVILKTESIEFDSVYVRCEPDNEEYLIEMKPCGNAGELQLWQAQFAANRDRDVTHYVFKLIKGNHQLWLDGRGVHKRMPPKEFHFKLNTQSQPPRWVQEQVFYQIFPDRFAASQDEQSIRNAYAQYDPEILVKPWGEAVGSHQNTGAREFFGGDLKGVEQKLDYLDELGVTALYFNPIFTAPSNHKYDTTDYFTIDPMFGSNELFADLCERIHGKQMKVVLDAVFNHTSVEHPWFDIKQEGIGAYGNPNSDFRDYYFFEGETNNYIGWKGIASLPVLNFENEQVRDYIYQSEEAVIKYWLKPPYSVDGWRFDVIHMLGEGDGAKNNAHYVEAFRQATKSTNPNAYVLGEHFFEATQWLQGGQEDGAMNYYGFAHPVRAFVAKKDIAYDPIMIGGLDFKEWLDEARAKIPWHNQLSQLNQLDSHDTARFLSLIKGDNKRMELALIMLMTYVGVPCVYYGSEVGLEGGLDPDNRRCFPWEEVAKSKWLPVYKRWIAIRRNYPCLQSGSLQWLYASDDVLVFARQLGSEAVIVALNFSEDVQLIDIPLWKLGLNAKHLLQLCETGDKVDYRRHFSVKITPLTSSLWQVK</sequence>
<dbReference type="InterPro" id="IPR004185">
    <property type="entry name" value="Glyco_hydro_13_lg-like_dom"/>
</dbReference>